<name>A0AAV5EI19_ELECO</name>
<evidence type="ECO:0000256" key="3">
    <source>
        <dbReference type="ARBA" id="ARBA00023052"/>
    </source>
</evidence>
<keyword evidence="3" id="KW-0786">Thiamine pyrophosphate</keyword>
<evidence type="ECO:0000259" key="4">
    <source>
        <dbReference type="Pfam" id="PF00676"/>
    </source>
</evidence>
<comment type="caution">
    <text evidence="5">The sequence shown here is derived from an EMBL/GenBank/DDBJ whole genome shotgun (WGS) entry which is preliminary data.</text>
</comment>
<dbReference type="PANTHER" id="PTHR11516">
    <property type="entry name" value="PYRUVATE DEHYDROGENASE E1 COMPONENT, ALPHA SUBUNIT BACTERIAL AND ORGANELLAR"/>
    <property type="match status" value="1"/>
</dbReference>
<dbReference type="AlphaFoldDB" id="A0AAV5EI19"/>
<dbReference type="CDD" id="cd02000">
    <property type="entry name" value="TPP_E1_PDC_ADC_BCADC"/>
    <property type="match status" value="1"/>
</dbReference>
<dbReference type="GO" id="GO:0006086">
    <property type="term" value="P:pyruvate decarboxylation to acetyl-CoA"/>
    <property type="evidence" value="ECO:0007669"/>
    <property type="project" value="TreeGrafter"/>
</dbReference>
<dbReference type="Pfam" id="PF00676">
    <property type="entry name" value="E1_dh"/>
    <property type="match status" value="1"/>
</dbReference>
<keyword evidence="2" id="KW-0560">Oxidoreductase</keyword>
<sequence>MAAAALLRRLPAARAPATAFMAARPISDSTATLTIETSIPFTAHLVDPPSRDVTTTPAELMTFFRDMSLMRRMEIAADSLYKAKLIRGFCHLYDGQEAVAVGMEAAITRSDSIITAYRDHCTYLARGGDLVSAFAELMGREGGCSRGKGGSMHFYKKDANFYGGHGIVGAQGQLFEALNISALWKLPAILVCENNHYGMGTAEWRAAKSPAYYKRGDYVPGLKVDGMDVLAVKQACKFAKDHAVANGPIVLEMDTYRYHGHSMSDPGSTYRTRDEISGVRQERDPIERVRKLIYAHDLATAAELKDMEKEIRKDVDAAIAKAKEISMPDTSELFTNVYKKGYGVESFGPDRKEMRATLP</sequence>
<feature type="domain" description="Dehydrogenase E1 component" evidence="4">
    <location>
        <begin position="170"/>
        <end position="328"/>
    </location>
</feature>
<reference evidence="5" key="1">
    <citation type="journal article" date="2018" name="DNA Res.">
        <title>Multiple hybrid de novo genome assembly of finger millet, an orphan allotetraploid crop.</title>
        <authorList>
            <person name="Hatakeyama M."/>
            <person name="Aluri S."/>
            <person name="Balachadran M.T."/>
            <person name="Sivarajan S.R."/>
            <person name="Patrignani A."/>
            <person name="Gruter S."/>
            <person name="Poveda L."/>
            <person name="Shimizu-Inatsugi R."/>
            <person name="Baeten J."/>
            <person name="Francoijs K.J."/>
            <person name="Nataraja K.N."/>
            <person name="Reddy Y.A.N."/>
            <person name="Phadnis S."/>
            <person name="Ravikumar R.L."/>
            <person name="Schlapbach R."/>
            <person name="Sreeman S.M."/>
            <person name="Shimizu K.K."/>
        </authorList>
    </citation>
    <scope>NUCLEOTIDE SEQUENCE</scope>
</reference>
<keyword evidence="6" id="KW-1185">Reference proteome</keyword>
<dbReference type="Proteomes" id="UP001054889">
    <property type="component" value="Unassembled WGS sequence"/>
</dbReference>
<gene>
    <name evidence="5" type="primary">gb09775</name>
    <name evidence="5" type="ORF">PR202_gb09775</name>
</gene>
<evidence type="ECO:0000313" key="6">
    <source>
        <dbReference type="Proteomes" id="UP001054889"/>
    </source>
</evidence>
<dbReference type="InterPro" id="IPR001017">
    <property type="entry name" value="DH_E1"/>
</dbReference>
<dbReference type="InterPro" id="IPR029061">
    <property type="entry name" value="THDP-binding"/>
</dbReference>
<accession>A0AAV5EI19</accession>
<dbReference type="EMBL" id="BQKI01000075">
    <property type="protein sequence ID" value="GJN22226.1"/>
    <property type="molecule type" value="Genomic_DNA"/>
</dbReference>
<dbReference type="PANTHER" id="PTHR11516:SF60">
    <property type="entry name" value="PYRUVATE DEHYDROGENASE E1 COMPONENT SUBUNIT ALPHA"/>
    <property type="match status" value="1"/>
</dbReference>
<proteinExistence type="predicted"/>
<organism evidence="5 6">
    <name type="scientific">Eleusine coracana subsp. coracana</name>
    <dbReference type="NCBI Taxonomy" id="191504"/>
    <lineage>
        <taxon>Eukaryota</taxon>
        <taxon>Viridiplantae</taxon>
        <taxon>Streptophyta</taxon>
        <taxon>Embryophyta</taxon>
        <taxon>Tracheophyta</taxon>
        <taxon>Spermatophyta</taxon>
        <taxon>Magnoliopsida</taxon>
        <taxon>Liliopsida</taxon>
        <taxon>Poales</taxon>
        <taxon>Poaceae</taxon>
        <taxon>PACMAD clade</taxon>
        <taxon>Chloridoideae</taxon>
        <taxon>Cynodonteae</taxon>
        <taxon>Eleusininae</taxon>
        <taxon>Eleusine</taxon>
    </lineage>
</organism>
<evidence type="ECO:0000313" key="5">
    <source>
        <dbReference type="EMBL" id="GJN22226.1"/>
    </source>
</evidence>
<dbReference type="GO" id="GO:0004739">
    <property type="term" value="F:pyruvate dehydrogenase (acetyl-transferring) activity"/>
    <property type="evidence" value="ECO:0007669"/>
    <property type="project" value="TreeGrafter"/>
</dbReference>
<dbReference type="SUPFAM" id="SSF52518">
    <property type="entry name" value="Thiamin diphosphate-binding fold (THDP-binding)"/>
    <property type="match status" value="1"/>
</dbReference>
<evidence type="ECO:0000256" key="2">
    <source>
        <dbReference type="ARBA" id="ARBA00023002"/>
    </source>
</evidence>
<evidence type="ECO:0000256" key="1">
    <source>
        <dbReference type="ARBA" id="ARBA00001964"/>
    </source>
</evidence>
<reference evidence="5" key="2">
    <citation type="submission" date="2021-12" db="EMBL/GenBank/DDBJ databases">
        <title>Resequencing data analysis of finger millet.</title>
        <authorList>
            <person name="Hatakeyama M."/>
            <person name="Aluri S."/>
            <person name="Balachadran M.T."/>
            <person name="Sivarajan S.R."/>
            <person name="Poveda L."/>
            <person name="Shimizu-Inatsugi R."/>
            <person name="Schlapbach R."/>
            <person name="Sreeman S.M."/>
            <person name="Shimizu K.K."/>
        </authorList>
    </citation>
    <scope>NUCLEOTIDE SEQUENCE</scope>
</reference>
<dbReference type="InterPro" id="IPR050642">
    <property type="entry name" value="PDH_E1_Alpha_Subunit"/>
</dbReference>
<dbReference type="Gene3D" id="3.40.50.970">
    <property type="match status" value="2"/>
</dbReference>
<protein>
    <recommendedName>
        <fullName evidence="4">Dehydrogenase E1 component domain-containing protein</fullName>
    </recommendedName>
</protein>
<comment type="cofactor">
    <cofactor evidence="1">
        <name>thiamine diphosphate</name>
        <dbReference type="ChEBI" id="CHEBI:58937"/>
    </cofactor>
</comment>